<organism evidence="2 3">
    <name type="scientific">Cotesia glomerata</name>
    <name type="common">Lepidopteran parasitic wasp</name>
    <name type="synonym">Apanteles glomeratus</name>
    <dbReference type="NCBI Taxonomy" id="32391"/>
    <lineage>
        <taxon>Eukaryota</taxon>
        <taxon>Metazoa</taxon>
        <taxon>Ecdysozoa</taxon>
        <taxon>Arthropoda</taxon>
        <taxon>Hexapoda</taxon>
        <taxon>Insecta</taxon>
        <taxon>Pterygota</taxon>
        <taxon>Neoptera</taxon>
        <taxon>Endopterygota</taxon>
        <taxon>Hymenoptera</taxon>
        <taxon>Apocrita</taxon>
        <taxon>Ichneumonoidea</taxon>
        <taxon>Braconidae</taxon>
        <taxon>Microgastrinae</taxon>
        <taxon>Cotesia</taxon>
    </lineage>
</organism>
<dbReference type="AlphaFoldDB" id="A0AAV7HYE2"/>
<accession>A0AAV7HYE2</accession>
<keyword evidence="3" id="KW-1185">Reference proteome</keyword>
<feature type="signal peptide" evidence="1">
    <location>
        <begin position="1"/>
        <end position="32"/>
    </location>
</feature>
<keyword evidence="1" id="KW-0732">Signal</keyword>
<evidence type="ECO:0000256" key="1">
    <source>
        <dbReference type="SAM" id="SignalP"/>
    </source>
</evidence>
<sequence length="174" mass="20148">MGAKRRPWIAPLLCKYFAGFFTWLRVLGQAQATQDTQEHQDTRVWNSASQLEIQVPGWFDSASQPTRKRDTCFDSILKTLKRVSRVDGGKQPRHSGSLHASRRPYVFKVFVHWRSLNLAIVLPAPKRSRFCIGHDGLWRFTTRQSGYIKSCCRMKKELEEDTMTRNEQGCDSMP</sequence>
<protein>
    <recommendedName>
        <fullName evidence="4">Secreted protein</fullName>
    </recommendedName>
</protein>
<feature type="chain" id="PRO_5043361455" description="Secreted protein" evidence="1">
    <location>
        <begin position="33"/>
        <end position="174"/>
    </location>
</feature>
<gene>
    <name evidence="2" type="ORF">KQX54_016068</name>
</gene>
<dbReference type="EMBL" id="JAHXZJ010002982">
    <property type="protein sequence ID" value="KAH0535372.1"/>
    <property type="molecule type" value="Genomic_DNA"/>
</dbReference>
<evidence type="ECO:0000313" key="2">
    <source>
        <dbReference type="EMBL" id="KAH0535372.1"/>
    </source>
</evidence>
<reference evidence="2 3" key="1">
    <citation type="journal article" date="2021" name="J. Hered.">
        <title>A chromosome-level genome assembly of the parasitoid wasp, Cotesia glomerata (Hymenoptera: Braconidae).</title>
        <authorList>
            <person name="Pinto B.J."/>
            <person name="Weis J.J."/>
            <person name="Gamble T."/>
            <person name="Ode P.J."/>
            <person name="Paul R."/>
            <person name="Zaspel J.M."/>
        </authorList>
    </citation>
    <scope>NUCLEOTIDE SEQUENCE [LARGE SCALE GENOMIC DNA]</scope>
    <source>
        <strain evidence="2">CgM1</strain>
    </source>
</reference>
<name>A0AAV7HYE2_COTGL</name>
<dbReference type="Proteomes" id="UP000826195">
    <property type="component" value="Unassembled WGS sequence"/>
</dbReference>
<evidence type="ECO:0000313" key="3">
    <source>
        <dbReference type="Proteomes" id="UP000826195"/>
    </source>
</evidence>
<proteinExistence type="predicted"/>
<comment type="caution">
    <text evidence="2">The sequence shown here is derived from an EMBL/GenBank/DDBJ whole genome shotgun (WGS) entry which is preliminary data.</text>
</comment>
<evidence type="ECO:0008006" key="4">
    <source>
        <dbReference type="Google" id="ProtNLM"/>
    </source>
</evidence>